<dbReference type="PANTHER" id="PTHR31339:SF0">
    <property type="entry name" value="PECTIN LYASE-LIKE SUPERFAMILY PROTEIN"/>
    <property type="match status" value="1"/>
</dbReference>
<feature type="domain" description="Rhamnogalacturonase A/B/Epimerase-like pectate lyase" evidence="5">
    <location>
        <begin position="5"/>
        <end position="58"/>
    </location>
</feature>
<evidence type="ECO:0000256" key="1">
    <source>
        <dbReference type="ARBA" id="ARBA00008834"/>
    </source>
</evidence>
<dbReference type="InterPro" id="IPR006626">
    <property type="entry name" value="PbH1"/>
</dbReference>
<dbReference type="SMART" id="SM00710">
    <property type="entry name" value="PbH1"/>
    <property type="match status" value="6"/>
</dbReference>
<organism evidence="6 7">
    <name type="scientific">Butyricicoccus pullicaecorum</name>
    <dbReference type="NCBI Taxonomy" id="501571"/>
    <lineage>
        <taxon>Bacteria</taxon>
        <taxon>Bacillati</taxon>
        <taxon>Bacillota</taxon>
        <taxon>Clostridia</taxon>
        <taxon>Eubacteriales</taxon>
        <taxon>Butyricicoccaceae</taxon>
        <taxon>Butyricicoccus</taxon>
    </lineage>
</organism>
<evidence type="ECO:0000256" key="4">
    <source>
        <dbReference type="RuleBase" id="RU361169"/>
    </source>
</evidence>
<protein>
    <submittedName>
        <fullName evidence="6">Endopolygalacturonase</fullName>
    </submittedName>
</protein>
<dbReference type="EMBL" id="NFKK01000006">
    <property type="protein sequence ID" value="OUP52919.1"/>
    <property type="molecule type" value="Genomic_DNA"/>
</dbReference>
<keyword evidence="3 4" id="KW-0326">Glycosidase</keyword>
<accession>A0A1Y4LBQ7</accession>
<dbReference type="InterPro" id="IPR024535">
    <property type="entry name" value="RHGA/B-epi-like_pectate_lyase"/>
</dbReference>
<dbReference type="GO" id="GO:0004650">
    <property type="term" value="F:polygalacturonase activity"/>
    <property type="evidence" value="ECO:0007669"/>
    <property type="project" value="InterPro"/>
</dbReference>
<sequence>MIYHVQNFGAKADGVTNDAPAIQAAIDTCSAAGGGRVVLESGKTYYASSIVLKTGVDLHLERGSLLRAHVDIDTYIHPNEGQQDDGVEHIGTPVTLKPSYAFIYAKDADNIAISGPGTIDGNAYAFVKRVSPYYVTGDFYPRPTLVYVEHCNHISFTDVVMQNAPFWTLHPAGCDDVLISQIRILNDLDVANSDGIDPDHSTNVRILGCHVTCADDCICLKSSAGNMEYGPTKNVIISNCTLISTSAALKIGTEGTGDFENVIVDNCIISGSNRGISIQIRDGGNVKNVSFSNIIIETRRFADCWWGCAEPITISTHDRDQHTKSGHISNIRFSNITCDSENGVFFSGSVGNEIEDVWMEKVQVTMRAKTKWQRGLYDLRPGLNRGGSGSDSTTVSAAEGLCAGIEKMPSPGFFLRDVKGVTLRDCRVRFEGDDMSDFGEALRTERCTEVSVENFRGKAARPGFADQVIG</sequence>
<dbReference type="GO" id="GO:0005975">
    <property type="term" value="P:carbohydrate metabolic process"/>
    <property type="evidence" value="ECO:0007669"/>
    <property type="project" value="InterPro"/>
</dbReference>
<evidence type="ECO:0000259" key="5">
    <source>
        <dbReference type="Pfam" id="PF12708"/>
    </source>
</evidence>
<dbReference type="AlphaFoldDB" id="A0A1Y4LBQ7"/>
<dbReference type="Gene3D" id="2.160.20.10">
    <property type="entry name" value="Single-stranded right-handed beta-helix, Pectin lyase-like"/>
    <property type="match status" value="1"/>
</dbReference>
<dbReference type="InterPro" id="IPR012334">
    <property type="entry name" value="Pectin_lyas_fold"/>
</dbReference>
<name>A0A1Y4LBQ7_9FIRM</name>
<dbReference type="RefSeq" id="WP_087372197.1">
    <property type="nucleotide sequence ID" value="NZ_NFKK01000006.1"/>
</dbReference>
<keyword evidence="2 4" id="KW-0378">Hydrolase</keyword>
<evidence type="ECO:0000313" key="7">
    <source>
        <dbReference type="Proteomes" id="UP000195897"/>
    </source>
</evidence>
<dbReference type="Pfam" id="PF12708">
    <property type="entry name" value="Pect-lyase_RHGA_epim"/>
    <property type="match status" value="1"/>
</dbReference>
<dbReference type="Proteomes" id="UP000195897">
    <property type="component" value="Unassembled WGS sequence"/>
</dbReference>
<dbReference type="InterPro" id="IPR051801">
    <property type="entry name" value="GH28_Enzymes"/>
</dbReference>
<dbReference type="Pfam" id="PF00295">
    <property type="entry name" value="Glyco_hydro_28"/>
    <property type="match status" value="1"/>
</dbReference>
<evidence type="ECO:0000256" key="3">
    <source>
        <dbReference type="ARBA" id="ARBA00023295"/>
    </source>
</evidence>
<dbReference type="InterPro" id="IPR011050">
    <property type="entry name" value="Pectin_lyase_fold/virulence"/>
</dbReference>
<comment type="similarity">
    <text evidence="1 4">Belongs to the glycosyl hydrolase 28 family.</text>
</comment>
<comment type="caution">
    <text evidence="6">The sequence shown here is derived from an EMBL/GenBank/DDBJ whole genome shotgun (WGS) entry which is preliminary data.</text>
</comment>
<gene>
    <name evidence="6" type="ORF">B5F17_06700</name>
</gene>
<dbReference type="PANTHER" id="PTHR31339">
    <property type="entry name" value="PECTIN LYASE-RELATED"/>
    <property type="match status" value="1"/>
</dbReference>
<dbReference type="InterPro" id="IPR000743">
    <property type="entry name" value="Glyco_hydro_28"/>
</dbReference>
<proteinExistence type="inferred from homology"/>
<evidence type="ECO:0000256" key="2">
    <source>
        <dbReference type="ARBA" id="ARBA00022801"/>
    </source>
</evidence>
<dbReference type="SUPFAM" id="SSF51126">
    <property type="entry name" value="Pectin lyase-like"/>
    <property type="match status" value="1"/>
</dbReference>
<reference evidence="7" key="1">
    <citation type="submission" date="2017-04" db="EMBL/GenBank/DDBJ databases">
        <title>Function of individual gut microbiota members based on whole genome sequencing of pure cultures obtained from chicken caecum.</title>
        <authorList>
            <person name="Medvecky M."/>
            <person name="Cejkova D."/>
            <person name="Polansky O."/>
            <person name="Karasova D."/>
            <person name="Kubasova T."/>
            <person name="Cizek A."/>
            <person name="Rychlik I."/>
        </authorList>
    </citation>
    <scope>NUCLEOTIDE SEQUENCE [LARGE SCALE GENOMIC DNA]</scope>
    <source>
        <strain evidence="7">An180</strain>
    </source>
</reference>
<evidence type="ECO:0000313" key="6">
    <source>
        <dbReference type="EMBL" id="OUP52919.1"/>
    </source>
</evidence>